<dbReference type="Proteomes" id="UP000327157">
    <property type="component" value="Chromosome 3"/>
</dbReference>
<evidence type="ECO:0000313" key="1">
    <source>
        <dbReference type="EMBL" id="KAB2615944.1"/>
    </source>
</evidence>
<proteinExistence type="predicted"/>
<sequence>MSHRETDAIASITKRYCSWPLLSSSSSISCCPPIKRDHRQHQFLFLYSYLCNHVSKDAAFRKNVLSRGIIDNIKLKQLGLSVTKIMLALAPLQDLCFAIKVSPKILRKAGLRICPIAAPLTNFGRDEGRRRRGEELKHHCEGMVTSIVVRPRRRAHGGCVGVDLLGC</sequence>
<dbReference type="PROSITE" id="PS51257">
    <property type="entry name" value="PROKAR_LIPOPROTEIN"/>
    <property type="match status" value="1"/>
</dbReference>
<comment type="caution">
    <text evidence="1">The sequence shown here is derived from an EMBL/GenBank/DDBJ whole genome shotgun (WGS) entry which is preliminary data.</text>
</comment>
<accession>A0A5N5GYV3</accession>
<reference evidence="2" key="2">
    <citation type="submission" date="2019-10" db="EMBL/GenBank/DDBJ databases">
        <title>A de novo genome assembly of a pear dwarfing rootstock.</title>
        <authorList>
            <person name="Wang F."/>
            <person name="Wang J."/>
            <person name="Li S."/>
            <person name="Zhang Y."/>
            <person name="Fang M."/>
            <person name="Ma L."/>
            <person name="Zhao Y."/>
            <person name="Jiang S."/>
        </authorList>
    </citation>
    <scope>NUCLEOTIDE SEQUENCE [LARGE SCALE GENOMIC DNA]</scope>
</reference>
<evidence type="ECO:0000313" key="2">
    <source>
        <dbReference type="Proteomes" id="UP000327157"/>
    </source>
</evidence>
<protein>
    <submittedName>
        <fullName evidence="1">Uncharacterized protein</fullName>
    </submittedName>
</protein>
<reference evidence="1 2" key="3">
    <citation type="submission" date="2019-11" db="EMBL/GenBank/DDBJ databases">
        <title>A de novo genome assembly of a pear dwarfing rootstock.</title>
        <authorList>
            <person name="Wang F."/>
            <person name="Wang J."/>
            <person name="Li S."/>
            <person name="Zhang Y."/>
            <person name="Fang M."/>
            <person name="Ma L."/>
            <person name="Zhao Y."/>
            <person name="Jiang S."/>
        </authorList>
    </citation>
    <scope>NUCLEOTIDE SEQUENCE [LARGE SCALE GENOMIC DNA]</scope>
    <source>
        <strain evidence="1">S2</strain>
        <tissue evidence="1">Leaf</tissue>
    </source>
</reference>
<organism evidence="1 2">
    <name type="scientific">Pyrus ussuriensis x Pyrus communis</name>
    <dbReference type="NCBI Taxonomy" id="2448454"/>
    <lineage>
        <taxon>Eukaryota</taxon>
        <taxon>Viridiplantae</taxon>
        <taxon>Streptophyta</taxon>
        <taxon>Embryophyta</taxon>
        <taxon>Tracheophyta</taxon>
        <taxon>Spermatophyta</taxon>
        <taxon>Magnoliopsida</taxon>
        <taxon>eudicotyledons</taxon>
        <taxon>Gunneridae</taxon>
        <taxon>Pentapetalae</taxon>
        <taxon>rosids</taxon>
        <taxon>fabids</taxon>
        <taxon>Rosales</taxon>
        <taxon>Rosaceae</taxon>
        <taxon>Amygdaloideae</taxon>
        <taxon>Maleae</taxon>
        <taxon>Pyrus</taxon>
    </lineage>
</organism>
<keyword evidence="2" id="KW-1185">Reference proteome</keyword>
<dbReference type="EMBL" id="SMOL01000402">
    <property type="protein sequence ID" value="KAB2615944.1"/>
    <property type="molecule type" value="Genomic_DNA"/>
</dbReference>
<name>A0A5N5GYV3_9ROSA</name>
<gene>
    <name evidence="1" type="ORF">D8674_022532</name>
</gene>
<reference evidence="1 2" key="1">
    <citation type="submission" date="2019-09" db="EMBL/GenBank/DDBJ databases">
        <authorList>
            <person name="Ou C."/>
        </authorList>
    </citation>
    <scope>NUCLEOTIDE SEQUENCE [LARGE SCALE GENOMIC DNA]</scope>
    <source>
        <strain evidence="1">S2</strain>
        <tissue evidence="1">Leaf</tissue>
    </source>
</reference>
<dbReference type="AlphaFoldDB" id="A0A5N5GYV3"/>